<feature type="transmembrane region" description="Helical" evidence="6">
    <location>
        <begin position="477"/>
        <end position="499"/>
    </location>
</feature>
<keyword evidence="2" id="KW-1003">Cell membrane</keyword>
<feature type="transmembrane region" description="Helical" evidence="6">
    <location>
        <begin position="236"/>
        <end position="262"/>
    </location>
</feature>
<feature type="transmembrane region" description="Helical" evidence="6">
    <location>
        <begin position="321"/>
        <end position="340"/>
    </location>
</feature>
<sequence length="787" mass="84515">MGWSWWSLGNRPAVFPVCSVLLGVVVGPLLAVPWWLWATAAALSLGLAFWRGRAVGGVLLGLSGAVFVGGCLAELHCDVAAPPIGQPASFDAEVERVTAHGLWAQVTAVDGVPKRFRAAFSVDGQNELLAGQRFRGVATFKWVQPASNPGEWSRSVWAWRRGQPVTAHVRAESLVASSAPSPWRRWLQTRHRALSRDTFAIAGSSREAAALLLTLSAGERAELGDELEDTFARSGLAHVLSVSGLHVAALAFALFAAMRWLLSRRNWFRRSDPRAWAAPLALPMVWAYVLFTGWQAPAVRSGLMCSLVLGAWVLRRRSDALNAVFVALLGMMAVDPPAPFDLSVQLSFVAVLSLVLLAPTVRAAIPVSSPSPATQAGWSLRWRRWREAALQTFAASVAVTLTSAPIIAAAFQRVSFAGLVSNVVTLPMSGLLTLIAAGGAGVHLVSPWLSTPVLWLGVQLSRAFIAIAEFFGDLPFATGTLAAPSTLLLLFWWLGLAALVLMKGRWRWLALAAPIALLAHLAGPPQRPLTVTFLAVGHGDAIVVSAAGHHALIDAGGVPNGADPGRRVVLPFLRQRRIDSFELVALTHAHPDHGLGLVTVLDEVPTKRLWLHAESEEGELVDALLAAADGAQVEERAAGSAPFDLGDATIEVLGPPRDMHELVDENDRSLVLRLRHGEVTFLLTGDIEAAGEAALNASPVTVMKAPHHGSDTSSTERFVNATRPKHVVFCVGRDNRFDFPRADVVRRWEAAGAACHRTDLDGAITFTSDGRDVTVETFFENERLTAR</sequence>
<evidence type="ECO:0000313" key="9">
    <source>
        <dbReference type="Proteomes" id="UP000249061"/>
    </source>
</evidence>
<evidence type="ECO:0000256" key="5">
    <source>
        <dbReference type="ARBA" id="ARBA00023136"/>
    </source>
</evidence>
<comment type="caution">
    <text evidence="8">The sequence shown here is derived from an EMBL/GenBank/DDBJ whole genome shotgun (WGS) entry which is preliminary data.</text>
</comment>
<dbReference type="InterPro" id="IPR036866">
    <property type="entry name" value="RibonucZ/Hydroxyglut_hydro"/>
</dbReference>
<feature type="transmembrane region" description="Helical" evidence="6">
    <location>
        <begin position="423"/>
        <end position="446"/>
    </location>
</feature>
<evidence type="ECO:0000256" key="1">
    <source>
        <dbReference type="ARBA" id="ARBA00004651"/>
    </source>
</evidence>
<dbReference type="InterPro" id="IPR001279">
    <property type="entry name" value="Metallo-B-lactamas"/>
</dbReference>
<evidence type="ECO:0000256" key="2">
    <source>
        <dbReference type="ARBA" id="ARBA00022475"/>
    </source>
</evidence>
<evidence type="ECO:0000259" key="7">
    <source>
        <dbReference type="SMART" id="SM00849"/>
    </source>
</evidence>
<dbReference type="Proteomes" id="UP000249061">
    <property type="component" value="Unassembled WGS sequence"/>
</dbReference>
<dbReference type="Pfam" id="PF00753">
    <property type="entry name" value="Lactamase_B"/>
    <property type="match status" value="1"/>
</dbReference>
<comment type="subcellular location">
    <subcellularLocation>
        <location evidence="1">Cell membrane</location>
        <topology evidence="1">Multi-pass membrane protein</topology>
    </subcellularLocation>
</comment>
<feature type="domain" description="Metallo-beta-lactamase" evidence="7">
    <location>
        <begin position="538"/>
        <end position="733"/>
    </location>
</feature>
<feature type="transmembrane region" description="Helical" evidence="6">
    <location>
        <begin position="20"/>
        <end position="43"/>
    </location>
</feature>
<protein>
    <submittedName>
        <fullName evidence="8">DNA internalization-related competence protein ComEC/Rec2</fullName>
    </submittedName>
</protein>
<feature type="transmembrane region" description="Helical" evidence="6">
    <location>
        <begin position="55"/>
        <end position="75"/>
    </location>
</feature>
<evidence type="ECO:0000256" key="6">
    <source>
        <dbReference type="SAM" id="Phobius"/>
    </source>
</evidence>
<feature type="transmembrane region" description="Helical" evidence="6">
    <location>
        <begin position="506"/>
        <end position="523"/>
    </location>
</feature>
<feature type="transmembrane region" description="Helical" evidence="6">
    <location>
        <begin position="388"/>
        <end position="411"/>
    </location>
</feature>
<keyword evidence="3 6" id="KW-0812">Transmembrane</keyword>
<reference evidence="8 9" key="1">
    <citation type="submission" date="2017-08" db="EMBL/GenBank/DDBJ databases">
        <title>Infants hospitalized years apart are colonized by the same room-sourced microbial strains.</title>
        <authorList>
            <person name="Brooks B."/>
            <person name="Olm M.R."/>
            <person name="Firek B.A."/>
            <person name="Baker R."/>
            <person name="Thomas B.C."/>
            <person name="Morowitz M.J."/>
            <person name="Banfield J.F."/>
        </authorList>
    </citation>
    <scope>NUCLEOTIDE SEQUENCE [LARGE SCALE GENOMIC DNA]</scope>
    <source>
        <strain evidence="8">S2_003_000_R2_14</strain>
    </source>
</reference>
<keyword evidence="4 6" id="KW-1133">Transmembrane helix</keyword>
<dbReference type="SMART" id="SM00849">
    <property type="entry name" value="Lactamase_B"/>
    <property type="match status" value="1"/>
</dbReference>
<dbReference type="GO" id="GO:0030420">
    <property type="term" value="P:establishment of competence for transformation"/>
    <property type="evidence" value="ECO:0007669"/>
    <property type="project" value="InterPro"/>
</dbReference>
<dbReference type="Pfam" id="PF03772">
    <property type="entry name" value="Competence"/>
    <property type="match status" value="1"/>
</dbReference>
<dbReference type="CDD" id="cd07731">
    <property type="entry name" value="ComA-like_MBL-fold"/>
    <property type="match status" value="1"/>
</dbReference>
<feature type="transmembrane region" description="Helical" evidence="6">
    <location>
        <begin position="274"/>
        <end position="291"/>
    </location>
</feature>
<evidence type="ECO:0000313" key="8">
    <source>
        <dbReference type="EMBL" id="PZR08372.1"/>
    </source>
</evidence>
<dbReference type="InterPro" id="IPR004797">
    <property type="entry name" value="Competence_ComEC/Rec2"/>
</dbReference>
<dbReference type="GO" id="GO:0005886">
    <property type="term" value="C:plasma membrane"/>
    <property type="evidence" value="ECO:0007669"/>
    <property type="project" value="UniProtKB-SubCell"/>
</dbReference>
<evidence type="ECO:0000256" key="3">
    <source>
        <dbReference type="ARBA" id="ARBA00022692"/>
    </source>
</evidence>
<dbReference type="PANTHER" id="PTHR30619">
    <property type="entry name" value="DNA INTERNALIZATION/COMPETENCE PROTEIN COMEC/REC2"/>
    <property type="match status" value="1"/>
</dbReference>
<dbReference type="SUPFAM" id="SSF56281">
    <property type="entry name" value="Metallo-hydrolase/oxidoreductase"/>
    <property type="match status" value="1"/>
</dbReference>
<dbReference type="InterPro" id="IPR035681">
    <property type="entry name" value="ComA-like_MBL"/>
</dbReference>
<dbReference type="AlphaFoldDB" id="A0A2W5SZZ2"/>
<proteinExistence type="predicted"/>
<name>A0A2W5SZZ2_9BACT</name>
<dbReference type="NCBIfam" id="TIGR00360">
    <property type="entry name" value="ComEC_N-term"/>
    <property type="match status" value="1"/>
</dbReference>
<dbReference type="InterPro" id="IPR004477">
    <property type="entry name" value="ComEC_N"/>
</dbReference>
<dbReference type="NCBIfam" id="TIGR00361">
    <property type="entry name" value="ComEC_Rec2"/>
    <property type="match status" value="1"/>
</dbReference>
<dbReference type="EMBL" id="QFQP01000025">
    <property type="protein sequence ID" value="PZR08372.1"/>
    <property type="molecule type" value="Genomic_DNA"/>
</dbReference>
<organism evidence="8 9">
    <name type="scientific">Archangium gephyra</name>
    <dbReference type="NCBI Taxonomy" id="48"/>
    <lineage>
        <taxon>Bacteria</taxon>
        <taxon>Pseudomonadati</taxon>
        <taxon>Myxococcota</taxon>
        <taxon>Myxococcia</taxon>
        <taxon>Myxococcales</taxon>
        <taxon>Cystobacterineae</taxon>
        <taxon>Archangiaceae</taxon>
        <taxon>Archangium</taxon>
    </lineage>
</organism>
<gene>
    <name evidence="8" type="ORF">DI536_24635</name>
</gene>
<keyword evidence="5 6" id="KW-0472">Membrane</keyword>
<accession>A0A2W5SZZ2</accession>
<dbReference type="Gene3D" id="3.60.15.10">
    <property type="entry name" value="Ribonuclease Z/Hydroxyacylglutathione hydrolase-like"/>
    <property type="match status" value="1"/>
</dbReference>
<dbReference type="InterPro" id="IPR052159">
    <property type="entry name" value="Competence_DNA_uptake"/>
</dbReference>
<evidence type="ECO:0000256" key="4">
    <source>
        <dbReference type="ARBA" id="ARBA00022989"/>
    </source>
</evidence>
<dbReference type="PANTHER" id="PTHR30619:SF7">
    <property type="entry name" value="BETA-LACTAMASE DOMAIN PROTEIN"/>
    <property type="match status" value="1"/>
</dbReference>